<dbReference type="Gene3D" id="3.30.450.40">
    <property type="match status" value="1"/>
</dbReference>
<protein>
    <recommendedName>
        <fullName evidence="6">Glycerol operon regulatory protein</fullName>
    </recommendedName>
</protein>
<evidence type="ECO:0000256" key="6">
    <source>
        <dbReference type="ARBA" id="ARBA00070406"/>
    </source>
</evidence>
<evidence type="ECO:0000313" key="10">
    <source>
        <dbReference type="Proteomes" id="UP000286208"/>
    </source>
</evidence>
<dbReference type="InterPro" id="IPR036388">
    <property type="entry name" value="WH-like_DNA-bd_sf"/>
</dbReference>
<comment type="caution">
    <text evidence="9">The sequence shown here is derived from an EMBL/GenBank/DDBJ whole genome shotgun (WGS) entry which is preliminary data.</text>
</comment>
<evidence type="ECO:0000256" key="4">
    <source>
        <dbReference type="ARBA" id="ARBA00023163"/>
    </source>
</evidence>
<sequence>MVESRASDTLGSVNRALSLLELLAENNGLTVTQLADRLGVGKTTAFRLAKTLVERGWVEKDDELRYRLGPGLLSLAPGLQVGQDIRSRLRPIMAELHDETQETIHLTVLQGRHVIYVEQLVSPKPVHSVSTLGSRSPAHCVSPGLAQLAALPDDAIDWVLAGPLRRYTERSLTDPADVRKELQHVRSTGYAVNRGGFRAEVGGVGVAVLDDRGKPIAALSVCMPIYRMQTTDLEAVGAQLISASSDAHRVLKVSQLS</sequence>
<dbReference type="SUPFAM" id="SSF55781">
    <property type="entry name" value="GAF domain-like"/>
    <property type="match status" value="1"/>
</dbReference>
<dbReference type="Proteomes" id="UP000286208">
    <property type="component" value="Unassembled WGS sequence"/>
</dbReference>
<dbReference type="InterPro" id="IPR050707">
    <property type="entry name" value="HTH_MetabolicPath_Reg"/>
</dbReference>
<evidence type="ECO:0000313" key="9">
    <source>
        <dbReference type="EMBL" id="RVW08438.1"/>
    </source>
</evidence>
<dbReference type="GO" id="GO:0003677">
    <property type="term" value="F:DNA binding"/>
    <property type="evidence" value="ECO:0007669"/>
    <property type="project" value="UniProtKB-KW"/>
</dbReference>
<reference evidence="9 10" key="1">
    <citation type="submission" date="2018-11" db="EMBL/GenBank/DDBJ databases">
        <title>Rhodococcus spongicola sp. nov. and Rhodococcus xishaensis sp. nov. from marine sponges.</title>
        <authorList>
            <person name="Li L."/>
            <person name="Lin H.W."/>
        </authorList>
    </citation>
    <scope>NUCLEOTIDE SEQUENCE [LARGE SCALE GENOMIC DNA]</scope>
    <source>
        <strain evidence="9 10">CCTCC AB2014297</strain>
    </source>
</reference>
<organism evidence="9 10">
    <name type="scientific">Prescottella agglutinans</name>
    <dbReference type="NCBI Taxonomy" id="1644129"/>
    <lineage>
        <taxon>Bacteria</taxon>
        <taxon>Bacillati</taxon>
        <taxon>Actinomycetota</taxon>
        <taxon>Actinomycetes</taxon>
        <taxon>Mycobacteriales</taxon>
        <taxon>Nocardiaceae</taxon>
        <taxon>Prescottella</taxon>
    </lineage>
</organism>
<dbReference type="SMART" id="SM00347">
    <property type="entry name" value="HTH_MARR"/>
    <property type="match status" value="1"/>
</dbReference>
<dbReference type="PANTHER" id="PTHR30136:SF24">
    <property type="entry name" value="HTH-TYPE TRANSCRIPTIONAL REPRESSOR ALLR"/>
    <property type="match status" value="1"/>
</dbReference>
<keyword evidence="10" id="KW-1185">Reference proteome</keyword>
<dbReference type="OrthoDB" id="8479143at2"/>
<evidence type="ECO:0000256" key="1">
    <source>
        <dbReference type="ARBA" id="ARBA00022798"/>
    </source>
</evidence>
<evidence type="ECO:0000256" key="5">
    <source>
        <dbReference type="ARBA" id="ARBA00058938"/>
    </source>
</evidence>
<keyword evidence="3" id="KW-0238">DNA-binding</keyword>
<dbReference type="GO" id="GO:0045892">
    <property type="term" value="P:negative regulation of DNA-templated transcription"/>
    <property type="evidence" value="ECO:0007669"/>
    <property type="project" value="TreeGrafter"/>
</dbReference>
<dbReference type="InterPro" id="IPR014757">
    <property type="entry name" value="Tscrpt_reg_IclR_C"/>
</dbReference>
<dbReference type="GO" id="GO:0003700">
    <property type="term" value="F:DNA-binding transcription factor activity"/>
    <property type="evidence" value="ECO:0007669"/>
    <property type="project" value="InterPro"/>
</dbReference>
<dbReference type="Pfam" id="PF09339">
    <property type="entry name" value="HTH_IclR"/>
    <property type="match status" value="1"/>
</dbReference>
<dbReference type="InterPro" id="IPR029016">
    <property type="entry name" value="GAF-like_dom_sf"/>
</dbReference>
<dbReference type="RefSeq" id="WP_127917089.1">
    <property type="nucleotide sequence ID" value="NZ_RKLP01000008.1"/>
</dbReference>
<evidence type="ECO:0000259" key="7">
    <source>
        <dbReference type="PROSITE" id="PS51077"/>
    </source>
</evidence>
<feature type="domain" description="HTH iclR-type" evidence="7">
    <location>
        <begin position="10"/>
        <end position="70"/>
    </location>
</feature>
<accession>A0A3S3AMR8</accession>
<keyword evidence="2" id="KW-0805">Transcription regulation</keyword>
<dbReference type="Gene3D" id="1.10.10.10">
    <property type="entry name" value="Winged helix-like DNA-binding domain superfamily/Winged helix DNA-binding domain"/>
    <property type="match status" value="1"/>
</dbReference>
<dbReference type="EMBL" id="RKLP01000008">
    <property type="protein sequence ID" value="RVW08438.1"/>
    <property type="molecule type" value="Genomic_DNA"/>
</dbReference>
<dbReference type="AlphaFoldDB" id="A0A3S3AMR8"/>
<dbReference type="FunFam" id="1.10.10.10:FF:000056">
    <property type="entry name" value="IclR family transcriptional regulator"/>
    <property type="match status" value="1"/>
</dbReference>
<dbReference type="InterPro" id="IPR005471">
    <property type="entry name" value="Tscrpt_reg_IclR_N"/>
</dbReference>
<proteinExistence type="predicted"/>
<dbReference type="InterPro" id="IPR000835">
    <property type="entry name" value="HTH_MarR-typ"/>
</dbReference>
<feature type="domain" description="IclR-ED" evidence="8">
    <location>
        <begin position="71"/>
        <end position="253"/>
    </location>
</feature>
<dbReference type="InterPro" id="IPR036390">
    <property type="entry name" value="WH_DNA-bd_sf"/>
</dbReference>
<keyword evidence="1" id="KW-0319">Glycerol metabolism</keyword>
<comment type="function">
    <text evidence="5">May be an activator protein for the gylABX operon.</text>
</comment>
<dbReference type="PROSITE" id="PS51078">
    <property type="entry name" value="ICLR_ED"/>
    <property type="match status" value="1"/>
</dbReference>
<gene>
    <name evidence="9" type="ORF">EGT67_16075</name>
</gene>
<dbReference type="Pfam" id="PF01614">
    <property type="entry name" value="IclR_C"/>
    <property type="match status" value="1"/>
</dbReference>
<dbReference type="PROSITE" id="PS51077">
    <property type="entry name" value="HTH_ICLR"/>
    <property type="match status" value="1"/>
</dbReference>
<name>A0A3S3AMR8_9NOCA</name>
<evidence type="ECO:0000256" key="3">
    <source>
        <dbReference type="ARBA" id="ARBA00023125"/>
    </source>
</evidence>
<evidence type="ECO:0000256" key="2">
    <source>
        <dbReference type="ARBA" id="ARBA00023015"/>
    </source>
</evidence>
<keyword evidence="4" id="KW-0804">Transcription</keyword>
<dbReference type="SUPFAM" id="SSF46785">
    <property type="entry name" value="Winged helix' DNA-binding domain"/>
    <property type="match status" value="1"/>
</dbReference>
<dbReference type="SMART" id="SM00346">
    <property type="entry name" value="HTH_ICLR"/>
    <property type="match status" value="1"/>
</dbReference>
<evidence type="ECO:0000259" key="8">
    <source>
        <dbReference type="PROSITE" id="PS51078"/>
    </source>
</evidence>
<dbReference type="GO" id="GO:0006071">
    <property type="term" value="P:glycerol metabolic process"/>
    <property type="evidence" value="ECO:0007669"/>
    <property type="project" value="UniProtKB-KW"/>
</dbReference>
<dbReference type="PANTHER" id="PTHR30136">
    <property type="entry name" value="HELIX-TURN-HELIX TRANSCRIPTIONAL REGULATOR, ICLR FAMILY"/>
    <property type="match status" value="1"/>
</dbReference>